<dbReference type="InterPro" id="IPR050121">
    <property type="entry name" value="Cytochrome_P450_monoxygenase"/>
</dbReference>
<evidence type="ECO:0000256" key="4">
    <source>
        <dbReference type="ARBA" id="ARBA00023002"/>
    </source>
</evidence>
<dbReference type="Proteomes" id="UP000326757">
    <property type="component" value="Unassembled WGS sequence"/>
</dbReference>
<dbReference type="GO" id="GO:0005506">
    <property type="term" value="F:iron ion binding"/>
    <property type="evidence" value="ECO:0007669"/>
    <property type="project" value="InterPro"/>
</dbReference>
<dbReference type="Pfam" id="PF00067">
    <property type="entry name" value="p450"/>
    <property type="match status" value="1"/>
</dbReference>
<dbReference type="PRINTS" id="PR00465">
    <property type="entry name" value="EP450IV"/>
</dbReference>
<keyword evidence="5 8" id="KW-0408">Iron</keyword>
<gene>
    <name evidence="9" type="ORF">EYC80_004767</name>
</gene>
<dbReference type="PANTHER" id="PTHR24305:SF157">
    <property type="entry name" value="N-ACETYLTRYPTOPHAN 6-HYDROXYLASE IVOC-RELATED"/>
    <property type="match status" value="1"/>
</dbReference>
<evidence type="ECO:0008006" key="11">
    <source>
        <dbReference type="Google" id="ProtNLM"/>
    </source>
</evidence>
<feature type="binding site" description="axial binding residue" evidence="8">
    <location>
        <position position="394"/>
    </location>
    <ligand>
        <name>heme</name>
        <dbReference type="ChEBI" id="CHEBI:30413"/>
    </ligand>
    <ligandPart>
        <name>Fe</name>
        <dbReference type="ChEBI" id="CHEBI:18248"/>
    </ligandPart>
</feature>
<evidence type="ECO:0000256" key="5">
    <source>
        <dbReference type="ARBA" id="ARBA00023004"/>
    </source>
</evidence>
<sequence>MQNLSTTFSLHSFEVFFFTSFSYHVFFLDHAVSPIIRVNPEELSIHDPEFYNKIYVTESQRRTNNYDPFGLGYGFHGSHGLTTDHDLHRKRRKPLEPFFSRPSVIRLQPMLAYVTKKLEDRLEEFKGSGRVVCLNYVFASFSSDVIGKVCWEDEEEFLNDQNFAPEWTFAYIPEFVLHWMYPPLRNLTKLKAMAKQHIAAARREKPSKDEDSETSNDRISLFRSILASEMPEDELSDERLAKEAQVLLLAGVLSSATTLGFCSYYILSNKDIRTKLQEELKDVMAKWPHQVPSWAELERVKYLQAIIKEGLRLSYGTMHRLPRVSPDQEIHYKDWTIPTDAYEKTAVGMSAYLMATDPVVYPEPDKYKPERWLGDVNPAIHRNFVPFARGSRNCLGMNLAYAEISLALAVLYRPNGPKFELFETTDRDVKLVHDFLVPLPEFDSKGVRVIVR</sequence>
<evidence type="ECO:0000256" key="3">
    <source>
        <dbReference type="ARBA" id="ARBA00022723"/>
    </source>
</evidence>
<dbReference type="PRINTS" id="PR00385">
    <property type="entry name" value="P450"/>
</dbReference>
<dbReference type="EMBL" id="VIGI01000002">
    <property type="protein sequence ID" value="KAB8303334.1"/>
    <property type="molecule type" value="Genomic_DNA"/>
</dbReference>
<comment type="caution">
    <text evidence="9">The sequence shown here is derived from an EMBL/GenBank/DDBJ whole genome shotgun (WGS) entry which is preliminary data.</text>
</comment>
<dbReference type="Gene3D" id="1.10.630.10">
    <property type="entry name" value="Cytochrome P450"/>
    <property type="match status" value="1"/>
</dbReference>
<evidence type="ECO:0000256" key="2">
    <source>
        <dbReference type="ARBA" id="ARBA00010617"/>
    </source>
</evidence>
<evidence type="ECO:0000313" key="9">
    <source>
        <dbReference type="EMBL" id="KAB8303334.1"/>
    </source>
</evidence>
<dbReference type="InterPro" id="IPR001128">
    <property type="entry name" value="Cyt_P450"/>
</dbReference>
<reference evidence="9 10" key="1">
    <citation type="submission" date="2019-06" db="EMBL/GenBank/DDBJ databases">
        <title>Genome Sequence of the Brown Rot Fungal Pathogen Monilinia laxa.</title>
        <authorList>
            <person name="De Miccolis Angelini R.M."/>
            <person name="Landi L."/>
            <person name="Abate D."/>
            <person name="Pollastro S."/>
            <person name="Romanazzi G."/>
            <person name="Faretra F."/>
        </authorList>
    </citation>
    <scope>NUCLEOTIDE SEQUENCE [LARGE SCALE GENOMIC DNA]</scope>
    <source>
        <strain evidence="9 10">Mlax316</strain>
    </source>
</reference>
<dbReference type="InterPro" id="IPR036396">
    <property type="entry name" value="Cyt_P450_sf"/>
</dbReference>
<evidence type="ECO:0000313" key="10">
    <source>
        <dbReference type="Proteomes" id="UP000326757"/>
    </source>
</evidence>
<dbReference type="CDD" id="cd11062">
    <property type="entry name" value="CYP58-like"/>
    <property type="match status" value="1"/>
</dbReference>
<evidence type="ECO:0000256" key="1">
    <source>
        <dbReference type="ARBA" id="ARBA00001971"/>
    </source>
</evidence>
<accession>A0A5N6KHS8</accession>
<keyword evidence="8" id="KW-0349">Heme</keyword>
<dbReference type="GO" id="GO:0020037">
    <property type="term" value="F:heme binding"/>
    <property type="evidence" value="ECO:0007669"/>
    <property type="project" value="InterPro"/>
</dbReference>
<proteinExistence type="inferred from homology"/>
<keyword evidence="4" id="KW-0560">Oxidoreductase</keyword>
<dbReference type="OrthoDB" id="3945418at2759"/>
<evidence type="ECO:0000256" key="6">
    <source>
        <dbReference type="ARBA" id="ARBA00023026"/>
    </source>
</evidence>
<dbReference type="InterPro" id="IPR002403">
    <property type="entry name" value="Cyt_P450_E_grp-IV"/>
</dbReference>
<organism evidence="9 10">
    <name type="scientific">Monilinia laxa</name>
    <name type="common">Brown rot fungus</name>
    <name type="synonym">Sclerotinia laxa</name>
    <dbReference type="NCBI Taxonomy" id="61186"/>
    <lineage>
        <taxon>Eukaryota</taxon>
        <taxon>Fungi</taxon>
        <taxon>Dikarya</taxon>
        <taxon>Ascomycota</taxon>
        <taxon>Pezizomycotina</taxon>
        <taxon>Leotiomycetes</taxon>
        <taxon>Helotiales</taxon>
        <taxon>Sclerotiniaceae</taxon>
        <taxon>Monilinia</taxon>
    </lineage>
</organism>
<evidence type="ECO:0000256" key="8">
    <source>
        <dbReference type="PIRSR" id="PIRSR602403-1"/>
    </source>
</evidence>
<dbReference type="AlphaFoldDB" id="A0A5N6KHS8"/>
<comment type="similarity">
    <text evidence="2">Belongs to the cytochrome P450 family.</text>
</comment>
<name>A0A5N6KHS8_MONLA</name>
<dbReference type="GO" id="GO:0004497">
    <property type="term" value="F:monooxygenase activity"/>
    <property type="evidence" value="ECO:0007669"/>
    <property type="project" value="UniProtKB-KW"/>
</dbReference>
<dbReference type="GO" id="GO:0016705">
    <property type="term" value="F:oxidoreductase activity, acting on paired donors, with incorporation or reduction of molecular oxygen"/>
    <property type="evidence" value="ECO:0007669"/>
    <property type="project" value="InterPro"/>
</dbReference>
<keyword evidence="6" id="KW-0843">Virulence</keyword>
<protein>
    <recommendedName>
        <fullName evidence="11">Cytochrome P450</fullName>
    </recommendedName>
</protein>
<dbReference type="SUPFAM" id="SSF48264">
    <property type="entry name" value="Cytochrome P450"/>
    <property type="match status" value="1"/>
</dbReference>
<evidence type="ECO:0000256" key="7">
    <source>
        <dbReference type="ARBA" id="ARBA00023033"/>
    </source>
</evidence>
<keyword evidence="7" id="KW-0503">Monooxygenase</keyword>
<comment type="cofactor">
    <cofactor evidence="1 8">
        <name>heme</name>
        <dbReference type="ChEBI" id="CHEBI:30413"/>
    </cofactor>
</comment>
<keyword evidence="10" id="KW-1185">Reference proteome</keyword>
<dbReference type="PANTHER" id="PTHR24305">
    <property type="entry name" value="CYTOCHROME P450"/>
    <property type="match status" value="1"/>
</dbReference>
<keyword evidence="3 8" id="KW-0479">Metal-binding</keyword>